<evidence type="ECO:0000256" key="12">
    <source>
        <dbReference type="SAM" id="SignalP"/>
    </source>
</evidence>
<dbReference type="InterPro" id="IPR000515">
    <property type="entry name" value="MetI-like"/>
</dbReference>
<dbReference type="RefSeq" id="WP_161105701.1">
    <property type="nucleotide sequence ID" value="NZ_JBHLYI010000008.1"/>
</dbReference>
<evidence type="ECO:0000313" key="16">
    <source>
        <dbReference type="Proteomes" id="UP000431901"/>
    </source>
</evidence>
<evidence type="ECO:0000256" key="6">
    <source>
        <dbReference type="ARBA" id="ARBA00022692"/>
    </source>
</evidence>
<proteinExistence type="inferred from homology"/>
<evidence type="ECO:0000256" key="11">
    <source>
        <dbReference type="RuleBase" id="RU363032"/>
    </source>
</evidence>
<dbReference type="SUPFAM" id="SSF52540">
    <property type="entry name" value="P-loop containing nucleoside triphosphate hydrolases"/>
    <property type="match status" value="2"/>
</dbReference>
<feature type="chain" id="PRO_5039567650" evidence="12">
    <location>
        <begin position="28"/>
        <end position="852"/>
    </location>
</feature>
<accession>A0A6I4WD17</accession>
<dbReference type="Gene3D" id="1.10.3720.10">
    <property type="entry name" value="MetI-like"/>
    <property type="match status" value="1"/>
</dbReference>
<evidence type="ECO:0000256" key="4">
    <source>
        <dbReference type="ARBA" id="ARBA00022448"/>
    </source>
</evidence>
<dbReference type="PANTHER" id="PTHR43297">
    <property type="entry name" value="OLIGOPEPTIDE TRANSPORT ATP-BINDING PROTEIN APPD"/>
    <property type="match status" value="1"/>
</dbReference>
<evidence type="ECO:0000256" key="2">
    <source>
        <dbReference type="ARBA" id="ARBA00004202"/>
    </source>
</evidence>
<dbReference type="NCBIfam" id="NF007739">
    <property type="entry name" value="PRK10419.1"/>
    <property type="match status" value="2"/>
</dbReference>
<keyword evidence="7" id="KW-0547">Nucleotide-binding</keyword>
<dbReference type="PROSITE" id="PS00211">
    <property type="entry name" value="ABC_TRANSPORTER_1"/>
    <property type="match status" value="2"/>
</dbReference>
<dbReference type="GO" id="GO:0055085">
    <property type="term" value="P:transmembrane transport"/>
    <property type="evidence" value="ECO:0007669"/>
    <property type="project" value="InterPro"/>
</dbReference>
<evidence type="ECO:0000313" key="15">
    <source>
        <dbReference type="EMBL" id="MXQ67531.1"/>
    </source>
</evidence>
<dbReference type="Gene3D" id="3.40.50.300">
    <property type="entry name" value="P-loop containing nucleotide triphosphate hydrolases"/>
    <property type="match status" value="2"/>
</dbReference>
<keyword evidence="16" id="KW-1185">Reference proteome</keyword>
<evidence type="ECO:0000259" key="14">
    <source>
        <dbReference type="PROSITE" id="PS50928"/>
    </source>
</evidence>
<evidence type="ECO:0000256" key="3">
    <source>
        <dbReference type="ARBA" id="ARBA00005417"/>
    </source>
</evidence>
<feature type="domain" description="ABC transmembrane type-1" evidence="14">
    <location>
        <begin position="71"/>
        <end position="259"/>
    </location>
</feature>
<dbReference type="Pfam" id="PF00528">
    <property type="entry name" value="BPD_transp_1"/>
    <property type="match status" value="1"/>
</dbReference>
<gene>
    <name evidence="15" type="ORF">GQ466_26285</name>
</gene>
<comment type="similarity">
    <text evidence="3">Belongs to the ABC transporter superfamily.</text>
</comment>
<feature type="transmembrane region" description="Helical" evidence="11">
    <location>
        <begin position="73"/>
        <end position="95"/>
    </location>
</feature>
<comment type="subcellular location">
    <subcellularLocation>
        <location evidence="11">Cell membrane</location>
        <topology evidence="11">Multi-pass membrane protein</topology>
    </subcellularLocation>
    <subcellularLocation>
        <location evidence="2">Cell membrane</location>
        <topology evidence="2">Peripheral membrane protein</topology>
    </subcellularLocation>
    <subcellularLocation>
        <location evidence="1">Membrane</location>
        <topology evidence="1">Multi-pass membrane protein</topology>
    </subcellularLocation>
</comment>
<organism evidence="15 16">
    <name type="scientific">Actinomadura rayongensis</name>
    <dbReference type="NCBI Taxonomy" id="1429076"/>
    <lineage>
        <taxon>Bacteria</taxon>
        <taxon>Bacillati</taxon>
        <taxon>Actinomycetota</taxon>
        <taxon>Actinomycetes</taxon>
        <taxon>Streptosporangiales</taxon>
        <taxon>Thermomonosporaceae</taxon>
        <taxon>Actinomadura</taxon>
    </lineage>
</organism>
<feature type="transmembrane region" description="Helical" evidence="11">
    <location>
        <begin position="184"/>
        <end position="210"/>
    </location>
</feature>
<comment type="similarity">
    <text evidence="11">Belongs to the binding-protein-dependent transport system permease family.</text>
</comment>
<dbReference type="InterPro" id="IPR035906">
    <property type="entry name" value="MetI-like_sf"/>
</dbReference>
<evidence type="ECO:0000256" key="9">
    <source>
        <dbReference type="ARBA" id="ARBA00022989"/>
    </source>
</evidence>
<evidence type="ECO:0000256" key="10">
    <source>
        <dbReference type="ARBA" id="ARBA00023136"/>
    </source>
</evidence>
<reference evidence="15 16" key="1">
    <citation type="submission" date="2019-12" db="EMBL/GenBank/DDBJ databases">
        <title>Nocardia macrotermitis sp. nov. and Nocardia aurantia sp. nov., isolated from the gut of the fungus growing-termite Macrotermes natalensis.</title>
        <authorList>
            <person name="Christine B."/>
            <person name="Rene B."/>
        </authorList>
    </citation>
    <scope>NUCLEOTIDE SEQUENCE [LARGE SCALE GENOMIC DNA]</scope>
    <source>
        <strain evidence="15 16">DSM 102126</strain>
    </source>
</reference>
<keyword evidence="9 11" id="KW-1133">Transmembrane helix</keyword>
<dbReference type="SMART" id="SM00382">
    <property type="entry name" value="AAA"/>
    <property type="match status" value="2"/>
</dbReference>
<keyword evidence="4 11" id="KW-0813">Transport</keyword>
<feature type="domain" description="ABC transporter" evidence="13">
    <location>
        <begin position="303"/>
        <end position="551"/>
    </location>
</feature>
<dbReference type="CDD" id="cd06261">
    <property type="entry name" value="TM_PBP2"/>
    <property type="match status" value="1"/>
</dbReference>
<dbReference type="GO" id="GO:0016887">
    <property type="term" value="F:ATP hydrolysis activity"/>
    <property type="evidence" value="ECO:0007669"/>
    <property type="project" value="InterPro"/>
</dbReference>
<feature type="signal peptide" evidence="12">
    <location>
        <begin position="1"/>
        <end position="27"/>
    </location>
</feature>
<comment type="caution">
    <text evidence="15">The sequence shown here is derived from an EMBL/GenBank/DDBJ whole genome shotgun (WGS) entry which is preliminary data.</text>
</comment>
<keyword evidence="6 11" id="KW-0812">Transmembrane</keyword>
<dbReference type="EMBL" id="WUTW01000007">
    <property type="protein sequence ID" value="MXQ67531.1"/>
    <property type="molecule type" value="Genomic_DNA"/>
</dbReference>
<dbReference type="InterPro" id="IPR027417">
    <property type="entry name" value="P-loop_NTPase"/>
</dbReference>
<dbReference type="InterPro" id="IPR013563">
    <property type="entry name" value="Oligopep_ABC_C"/>
</dbReference>
<evidence type="ECO:0000256" key="5">
    <source>
        <dbReference type="ARBA" id="ARBA00022475"/>
    </source>
</evidence>
<dbReference type="PROSITE" id="PS50893">
    <property type="entry name" value="ABC_TRANSPORTER_2"/>
    <property type="match status" value="2"/>
</dbReference>
<evidence type="ECO:0000256" key="1">
    <source>
        <dbReference type="ARBA" id="ARBA00004141"/>
    </source>
</evidence>
<dbReference type="Pfam" id="PF08352">
    <property type="entry name" value="oligo_HPY"/>
    <property type="match status" value="2"/>
</dbReference>
<dbReference type="CDD" id="cd03257">
    <property type="entry name" value="ABC_NikE_OppD_transporters"/>
    <property type="match status" value="2"/>
</dbReference>
<dbReference type="Pfam" id="PF00005">
    <property type="entry name" value="ABC_tran"/>
    <property type="match status" value="2"/>
</dbReference>
<dbReference type="InterPro" id="IPR050388">
    <property type="entry name" value="ABC_Ni/Peptide_Import"/>
</dbReference>
<dbReference type="SUPFAM" id="SSF161098">
    <property type="entry name" value="MetI-like"/>
    <property type="match status" value="1"/>
</dbReference>
<dbReference type="GO" id="GO:0005886">
    <property type="term" value="C:plasma membrane"/>
    <property type="evidence" value="ECO:0007669"/>
    <property type="project" value="UniProtKB-SubCell"/>
</dbReference>
<dbReference type="InterPro" id="IPR003439">
    <property type="entry name" value="ABC_transporter-like_ATP-bd"/>
</dbReference>
<evidence type="ECO:0000259" key="13">
    <source>
        <dbReference type="PROSITE" id="PS50893"/>
    </source>
</evidence>
<keyword evidence="8 15" id="KW-0067">ATP-binding</keyword>
<evidence type="ECO:0000256" key="8">
    <source>
        <dbReference type="ARBA" id="ARBA00022840"/>
    </source>
</evidence>
<keyword evidence="5" id="KW-1003">Cell membrane</keyword>
<name>A0A6I4WD17_9ACTN</name>
<feature type="transmembrane region" description="Helical" evidence="11">
    <location>
        <begin position="107"/>
        <end position="128"/>
    </location>
</feature>
<protein>
    <submittedName>
        <fullName evidence="15">Nickel ABC transporter ATP-binding protein NikE</fullName>
    </submittedName>
</protein>
<feature type="transmembrane region" description="Helical" evidence="11">
    <location>
        <begin position="134"/>
        <end position="153"/>
    </location>
</feature>
<dbReference type="Proteomes" id="UP000431901">
    <property type="component" value="Unassembled WGS sequence"/>
</dbReference>
<keyword evidence="12" id="KW-0732">Signal</keyword>
<dbReference type="OrthoDB" id="3677453at2"/>
<dbReference type="GO" id="GO:0005524">
    <property type="term" value="F:ATP binding"/>
    <property type="evidence" value="ECO:0007669"/>
    <property type="project" value="UniProtKB-KW"/>
</dbReference>
<dbReference type="InterPro" id="IPR003593">
    <property type="entry name" value="AAA+_ATPase"/>
</dbReference>
<evidence type="ECO:0000256" key="7">
    <source>
        <dbReference type="ARBA" id="ARBA00022741"/>
    </source>
</evidence>
<keyword evidence="10 11" id="KW-0472">Membrane</keyword>
<dbReference type="InterPro" id="IPR017871">
    <property type="entry name" value="ABC_transporter-like_CS"/>
</dbReference>
<feature type="domain" description="ABC transporter" evidence="13">
    <location>
        <begin position="575"/>
        <end position="821"/>
    </location>
</feature>
<dbReference type="PROSITE" id="PS50928">
    <property type="entry name" value="ABC_TM1"/>
    <property type="match status" value="1"/>
</dbReference>
<dbReference type="PANTHER" id="PTHR43297:SF2">
    <property type="entry name" value="DIPEPTIDE TRANSPORT ATP-BINDING PROTEIN DPPD"/>
    <property type="match status" value="1"/>
</dbReference>
<dbReference type="AlphaFoldDB" id="A0A6I4WD17"/>
<sequence>MITVRTLRPTLLVSAGFLLVLALAAVAAPLLAPHPPDAVDIDHVLAGPSFHYPLGTDSSGRDVLSRLLYGARLSLFGALIAAVVAVVLGVVSGLVSGYLGGRVDSALTWLATFVMSLPTIIVVLAFVAAVGPGMVSTMLLLGVLVSPMMFRLIRSSVKQVRNEPYIDAARVAGLSETRILRRHVLAVVLPVVLVQTPIFFGASLLVQAAIDFLGLGEPNAASWGAMLNDASGHIYQAPWLSVWPGLAVTVTVLAVSFIGNSLRDTLDAPSAMASTSPGVRDRRRAARPVVTTAVDPRTAVLALSGLSVVHRTATGESSVLRDVSVAVRRGEVVGIIGESGSGKTQTVLAALRLLADSGRITQGTITFCGRDITGLSERDMNALRGRRIGYVSQDPMSNLDPTFRIGSQLCEPMRVHLGLSRRQARARALDLLQRVGIPRPYRVYRSFPHEISGGMAQRVLIAAAIACEPDLLIADEPTTALDASVQAEVLDVLRSLRQEKAMAVLLATHDLGVVADICDRVVVMKDGGVVEEGPSADFFARPRTPYAQALLAACKRDEPGPPALSTDGFPSLLKVRDLDVAYVRPGFGRPAFKVLREVSLDLWPGETLGLIGESGSGKTTLGRAVLGLVNPDAAADIRFAGQTLTRLSRADRRWAGRPIQAVFQDPLGSLNPAMTIESILVEPLLADGGTLDPATARRRVRELLDRVHLPADIGQRRARELSGGQRQRVSIARALVLGPKLIVCDEPVSALDATTQAQVIDLLKEIQRDTGVAYLLISHDLGVVRTLCHRVAVMAGGRIVETGDTETVIKAPSHRHTRQLLLSSLVPDPREQAARRTARLQAAEAVRTGPSR</sequence>
<dbReference type="GO" id="GO:0015833">
    <property type="term" value="P:peptide transport"/>
    <property type="evidence" value="ECO:0007669"/>
    <property type="project" value="InterPro"/>
</dbReference>